<comment type="caution">
    <text evidence="1">The sequence shown here is derived from an EMBL/GenBank/DDBJ whole genome shotgun (WGS) entry which is preliminary data.</text>
</comment>
<evidence type="ECO:0000313" key="2">
    <source>
        <dbReference type="Proteomes" id="UP000189670"/>
    </source>
</evidence>
<dbReference type="AlphaFoldDB" id="A0A1V1NSJ3"/>
<dbReference type="Proteomes" id="UP000189670">
    <property type="component" value="Unassembled WGS sequence"/>
</dbReference>
<protein>
    <submittedName>
        <fullName evidence="1">Uncharacterized protein</fullName>
    </submittedName>
</protein>
<sequence>KKLADIALNSFIKVALLDICKAEVTSINGNVRIKAVCPKIKKSSYTSTKLQNETKDQLICNMERKISDIVHRIDGVKELICDIEPPSYK</sequence>
<proteinExistence type="predicted"/>
<organism evidence="1 2">
    <name type="scientific">Candidatus Magnetoglobus multicellularis str. Araruama</name>
    <dbReference type="NCBI Taxonomy" id="890399"/>
    <lineage>
        <taxon>Bacteria</taxon>
        <taxon>Pseudomonadati</taxon>
        <taxon>Thermodesulfobacteriota</taxon>
        <taxon>Desulfobacteria</taxon>
        <taxon>Desulfobacterales</taxon>
        <taxon>Desulfobacteraceae</taxon>
        <taxon>Candidatus Magnetoglobus</taxon>
    </lineage>
</organism>
<feature type="non-terminal residue" evidence="1">
    <location>
        <position position="1"/>
    </location>
</feature>
<gene>
    <name evidence="1" type="ORF">OMM_14041</name>
</gene>
<reference evidence="2" key="1">
    <citation type="submission" date="2012-11" db="EMBL/GenBank/DDBJ databases">
        <authorList>
            <person name="Lucero-Rivera Y.E."/>
            <person name="Tovar-Ramirez D."/>
        </authorList>
    </citation>
    <scope>NUCLEOTIDE SEQUENCE [LARGE SCALE GENOMIC DNA]</scope>
    <source>
        <strain evidence="2">Araruama</strain>
    </source>
</reference>
<dbReference type="EMBL" id="ATBP01002695">
    <property type="protein sequence ID" value="ETR65572.1"/>
    <property type="molecule type" value="Genomic_DNA"/>
</dbReference>
<name>A0A1V1NSJ3_9BACT</name>
<evidence type="ECO:0000313" key="1">
    <source>
        <dbReference type="EMBL" id="ETR65572.1"/>
    </source>
</evidence>
<accession>A0A1V1NSJ3</accession>